<dbReference type="CDD" id="cd02655">
    <property type="entry name" value="RNAP_beta'_C"/>
    <property type="match status" value="1"/>
</dbReference>
<dbReference type="EMBL" id="PEWZ01000057">
    <property type="protein sequence ID" value="PIU35711.1"/>
    <property type="molecule type" value="Genomic_DNA"/>
</dbReference>
<dbReference type="PANTHER" id="PTHR48443:SF2">
    <property type="entry name" value="DNA-DIRECTED RNA POLYMERASE SUBUNIT BETA"/>
    <property type="match status" value="1"/>
</dbReference>
<evidence type="ECO:0000259" key="1">
    <source>
        <dbReference type="Pfam" id="PF04998"/>
    </source>
</evidence>
<dbReference type="Gene3D" id="1.10.150.390">
    <property type="match status" value="1"/>
</dbReference>
<dbReference type="SUPFAM" id="SSF64484">
    <property type="entry name" value="beta and beta-prime subunits of DNA dependent RNA-polymerase"/>
    <property type="match status" value="1"/>
</dbReference>
<sequence length="226" mass="25208">MTELLEVRIPKTVSPLAEINGKVEVITEESDYRVRIKNKEGEKREYLIPITSTLKVSDNEEVFSGTQLSSGALDVRNILAVRGLREAQNYLVNEIQTVYESQGIPINDRHFEVVIRMISQNVRIKNPGSTVFLPGEAVTKQKFEEENELTKKNKGTIASAEQIIMGIKQAALYTESWLSAASFQETSNVLADAAMMGKEDFLLGLKENVIIGRLIPVSPERAVLKT</sequence>
<dbReference type="GO" id="GO:0003899">
    <property type="term" value="F:DNA-directed RNA polymerase activity"/>
    <property type="evidence" value="ECO:0007669"/>
    <property type="project" value="InterPro"/>
</dbReference>
<evidence type="ECO:0000313" key="2">
    <source>
        <dbReference type="EMBL" id="PIU35711.1"/>
    </source>
</evidence>
<accession>A0A2M6YRS4</accession>
<dbReference type="Gene3D" id="2.40.50.100">
    <property type="match status" value="1"/>
</dbReference>
<dbReference type="Proteomes" id="UP000229502">
    <property type="component" value="Unassembled WGS sequence"/>
</dbReference>
<comment type="caution">
    <text evidence="2">The sequence shown here is derived from an EMBL/GenBank/DDBJ whole genome shotgun (WGS) entry which is preliminary data.</text>
</comment>
<proteinExistence type="predicted"/>
<dbReference type="Pfam" id="PF04998">
    <property type="entry name" value="RNA_pol_Rpb1_5"/>
    <property type="match status" value="1"/>
</dbReference>
<dbReference type="Gene3D" id="1.10.1790.20">
    <property type="match status" value="1"/>
</dbReference>
<dbReference type="GO" id="GO:0003677">
    <property type="term" value="F:DNA binding"/>
    <property type="evidence" value="ECO:0007669"/>
    <property type="project" value="InterPro"/>
</dbReference>
<dbReference type="InterPro" id="IPR007081">
    <property type="entry name" value="RNA_pol_Rpb1_5"/>
</dbReference>
<reference evidence="3" key="1">
    <citation type="submission" date="2017-09" db="EMBL/GenBank/DDBJ databases">
        <title>Depth-based differentiation of microbial function through sediment-hosted aquifers and enrichment of novel symbionts in the deep terrestrial subsurface.</title>
        <authorList>
            <person name="Probst A.J."/>
            <person name="Ladd B."/>
            <person name="Jarett J.K."/>
            <person name="Geller-Mcgrath D.E."/>
            <person name="Sieber C.M.K."/>
            <person name="Emerson J.B."/>
            <person name="Anantharaman K."/>
            <person name="Thomas B.C."/>
            <person name="Malmstrom R."/>
            <person name="Stieglmeier M."/>
            <person name="Klingl A."/>
            <person name="Woyke T."/>
            <person name="Ryan C.M."/>
            <person name="Banfield J.F."/>
        </authorList>
    </citation>
    <scope>NUCLEOTIDE SEQUENCE [LARGE SCALE GENOMIC DNA]</scope>
</reference>
<dbReference type="GO" id="GO:0006351">
    <property type="term" value="P:DNA-templated transcription"/>
    <property type="evidence" value="ECO:0007669"/>
    <property type="project" value="InterPro"/>
</dbReference>
<evidence type="ECO:0000313" key="3">
    <source>
        <dbReference type="Proteomes" id="UP000229502"/>
    </source>
</evidence>
<dbReference type="AlphaFoldDB" id="A0A2M6YRS4"/>
<name>A0A2M6YRS4_9BACT</name>
<feature type="domain" description="RNA polymerase Rpb1" evidence="1">
    <location>
        <begin position="44"/>
        <end position="137"/>
    </location>
</feature>
<dbReference type="PANTHER" id="PTHR48443">
    <property type="entry name" value="DNA-DIRECTED RNA POLYMERASE SUBUNIT BETA"/>
    <property type="match status" value="1"/>
</dbReference>
<gene>
    <name evidence="2" type="ORF">COT03_01160</name>
</gene>
<organism evidence="2 3">
    <name type="scientific">Candidatus Shapirobacteria bacterium CG07_land_8_20_14_0_80_39_18</name>
    <dbReference type="NCBI Taxonomy" id="1974882"/>
    <lineage>
        <taxon>Bacteria</taxon>
        <taxon>Candidatus Shapironibacteriota</taxon>
    </lineage>
</organism>
<protein>
    <recommendedName>
        <fullName evidence="1">RNA polymerase Rpb1 domain-containing protein</fullName>
    </recommendedName>
</protein>